<name>A0A1I4MRA2_9PROT</name>
<dbReference type="Proteomes" id="UP000183287">
    <property type="component" value="Unassembled WGS sequence"/>
</dbReference>
<dbReference type="InterPro" id="IPR027417">
    <property type="entry name" value="P-loop_NTPase"/>
</dbReference>
<evidence type="ECO:0000313" key="1">
    <source>
        <dbReference type="EMBL" id="SFM05851.1"/>
    </source>
</evidence>
<dbReference type="AlphaFoldDB" id="A0A1I4MRA2"/>
<sequence>MFITYMNKPFKTCLLHIGMEKTGTTTVQQFLTANRQALIQNNILYPITGGHQGSQYGFIFCANTKAWMSDIGRSLLIFNEEDRKQYEKKIKNDLQKEIVANSNWDTLLISSEHFHSRLTSIDEIAALRDFFSNYADDFRIVLYLRRQDRVAISHYSTKLKLGMPSPEIFPTHTPISLDYYYDYEKIYDNWEKVFGASAINIRFFDRSKYVNNDLLSDFCAACNIDLTGKIVPPNKNESVNQAGVDFLLELNRQVPRVIDQKINPLHTGIVSIVSNICRGKNQPSSRSKAYEFYSFYRSGNERLKSRIFPKQESPLFDEDFSEYPEHTECLGPRYEEAVQICVQIYKTLIERYEKK</sequence>
<organism evidence="1 2">
    <name type="scientific">Nitrosomonas communis</name>
    <dbReference type="NCBI Taxonomy" id="44574"/>
    <lineage>
        <taxon>Bacteria</taxon>
        <taxon>Pseudomonadati</taxon>
        <taxon>Pseudomonadota</taxon>
        <taxon>Betaproteobacteria</taxon>
        <taxon>Nitrosomonadales</taxon>
        <taxon>Nitrosomonadaceae</taxon>
        <taxon>Nitrosomonas</taxon>
    </lineage>
</organism>
<evidence type="ECO:0000313" key="2">
    <source>
        <dbReference type="Proteomes" id="UP000183287"/>
    </source>
</evidence>
<evidence type="ECO:0008006" key="3">
    <source>
        <dbReference type="Google" id="ProtNLM"/>
    </source>
</evidence>
<keyword evidence="2" id="KW-1185">Reference proteome</keyword>
<dbReference type="EMBL" id="FOUB01000011">
    <property type="protein sequence ID" value="SFM05851.1"/>
    <property type="molecule type" value="Genomic_DNA"/>
</dbReference>
<protein>
    <recommendedName>
        <fullName evidence="3">Sulfotransferase family protein</fullName>
    </recommendedName>
</protein>
<dbReference type="SUPFAM" id="SSF52540">
    <property type="entry name" value="P-loop containing nucleoside triphosphate hydrolases"/>
    <property type="match status" value="1"/>
</dbReference>
<gene>
    <name evidence="1" type="ORF">SAMN05421863_101153</name>
</gene>
<dbReference type="Gene3D" id="3.40.50.300">
    <property type="entry name" value="P-loop containing nucleotide triphosphate hydrolases"/>
    <property type="match status" value="1"/>
</dbReference>
<proteinExistence type="predicted"/>
<reference evidence="2" key="1">
    <citation type="submission" date="2016-10" db="EMBL/GenBank/DDBJ databases">
        <authorList>
            <person name="Varghese N."/>
            <person name="Submissions S."/>
        </authorList>
    </citation>
    <scope>NUCLEOTIDE SEQUENCE [LARGE SCALE GENOMIC DNA]</scope>
    <source>
        <strain evidence="2">Nm44</strain>
    </source>
</reference>
<accession>A0A1I4MRA2</accession>